<gene>
    <name evidence="1" type="ordered locus">Glov_1911</name>
</gene>
<accession>B3E1X7</accession>
<protein>
    <submittedName>
        <fullName evidence="1">Lipoprotein, putative</fullName>
    </submittedName>
</protein>
<name>B3E1X7_TRIL1</name>
<dbReference type="AlphaFoldDB" id="B3E1X7"/>
<keyword evidence="2" id="KW-1185">Reference proteome</keyword>
<dbReference type="RefSeq" id="WP_012469966.1">
    <property type="nucleotide sequence ID" value="NC_010814.1"/>
</dbReference>
<reference evidence="1 2" key="1">
    <citation type="submission" date="2008-05" db="EMBL/GenBank/DDBJ databases">
        <title>Complete sequence of chromosome of Geobacter lovleyi SZ.</title>
        <authorList>
            <consortium name="US DOE Joint Genome Institute"/>
            <person name="Lucas S."/>
            <person name="Copeland A."/>
            <person name="Lapidus A."/>
            <person name="Glavina del Rio T."/>
            <person name="Dalin E."/>
            <person name="Tice H."/>
            <person name="Bruce D."/>
            <person name="Goodwin L."/>
            <person name="Pitluck S."/>
            <person name="Chertkov O."/>
            <person name="Meincke L."/>
            <person name="Brettin T."/>
            <person name="Detter J.C."/>
            <person name="Han C."/>
            <person name="Tapia R."/>
            <person name="Kuske C.R."/>
            <person name="Schmutz J."/>
            <person name="Larimer F."/>
            <person name="Land M."/>
            <person name="Hauser L."/>
            <person name="Kyrpides N."/>
            <person name="Mikhailova N."/>
            <person name="Sung Y."/>
            <person name="Fletcher K.E."/>
            <person name="Ritalahti K.M."/>
            <person name="Loeffler F.E."/>
            <person name="Richardson P."/>
        </authorList>
    </citation>
    <scope>NUCLEOTIDE SEQUENCE [LARGE SCALE GENOMIC DNA]</scope>
    <source>
        <strain evidence="2">ATCC BAA-1151 / DSM 17278 / SZ</strain>
    </source>
</reference>
<dbReference type="HOGENOM" id="CLU_037716_0_0_7"/>
<evidence type="ECO:0000313" key="2">
    <source>
        <dbReference type="Proteomes" id="UP000002420"/>
    </source>
</evidence>
<organism evidence="1 2">
    <name type="scientific">Trichlorobacter lovleyi (strain ATCC BAA-1151 / DSM 17278 / SZ)</name>
    <name type="common">Geobacter lovleyi</name>
    <dbReference type="NCBI Taxonomy" id="398767"/>
    <lineage>
        <taxon>Bacteria</taxon>
        <taxon>Pseudomonadati</taxon>
        <taxon>Thermodesulfobacteriota</taxon>
        <taxon>Desulfuromonadia</taxon>
        <taxon>Geobacterales</taxon>
        <taxon>Geobacteraceae</taxon>
        <taxon>Trichlorobacter</taxon>
    </lineage>
</organism>
<dbReference type="OrthoDB" id="9812120at2"/>
<proteinExistence type="predicted"/>
<keyword evidence="1" id="KW-0449">Lipoprotein</keyword>
<sequence>MPYTYSLPSLKLKHSLLFLSLLITVFLTACQDNRKPGVASSAAVTSVQTASSSSGAAIRQLQPKGFEQRSSSIGSELPTQSQVSSARAAKLKYNAGEDPEFARRKGWPKKYPTPLQGAIIPQKRIVAYYGNPLSKRMGALGEFPKDEMIKRLKLEVAKWEKADPGVPVQPALHLIAVVAQGAPGKAGKYRLIMTNDLINQVYGWAKEAGAVLFIDIQTGHDDIRAILPQFEWILKNPDVHLGIDPEFNLISSKVKPGKKIGTYDAADINYASSYLKDLVQKYKLPPKVFTVHRFTRNGVTNADKIVLRREVQIVMHMDGWGAPWLKRDSYKDYIVAEPVQFTGFKLFYHNDTKKGDPLMTPQDLLKLNPKPIYIQYQ</sequence>
<dbReference type="eggNOG" id="COG3266">
    <property type="taxonomic scope" value="Bacteria"/>
</dbReference>
<dbReference type="EMBL" id="CP001089">
    <property type="protein sequence ID" value="ACD95627.1"/>
    <property type="molecule type" value="Genomic_DNA"/>
</dbReference>
<evidence type="ECO:0000313" key="1">
    <source>
        <dbReference type="EMBL" id="ACD95627.1"/>
    </source>
</evidence>
<dbReference type="STRING" id="398767.Glov_1911"/>
<dbReference type="KEGG" id="glo:Glov_1911"/>
<dbReference type="Proteomes" id="UP000002420">
    <property type="component" value="Chromosome"/>
</dbReference>